<proteinExistence type="predicted"/>
<keyword evidence="1" id="KW-0812">Transmembrane</keyword>
<reference evidence="2 3" key="1">
    <citation type="submission" date="2016-01" db="EMBL/GenBank/DDBJ databases">
        <title>Genome sequencing of Roseivirga spongicola UST030701-084.</title>
        <authorList>
            <person name="Selvaratnam C."/>
            <person name="Thevarajoo S."/>
            <person name="Goh K.M."/>
            <person name="Ee R."/>
            <person name="Chan K.-G."/>
            <person name="Chong C.S."/>
        </authorList>
    </citation>
    <scope>NUCLEOTIDE SEQUENCE [LARGE SCALE GENOMIC DNA]</scope>
    <source>
        <strain evidence="2 3">UST030701-084</strain>
    </source>
</reference>
<dbReference type="STRING" id="333140.AWW68_11240"/>
<comment type="caution">
    <text evidence="2">The sequence shown here is derived from an EMBL/GenBank/DDBJ whole genome shotgun (WGS) entry which is preliminary data.</text>
</comment>
<keyword evidence="3" id="KW-1185">Reference proteome</keyword>
<dbReference type="AlphaFoldDB" id="A0A150X3H4"/>
<organism evidence="2 3">
    <name type="scientific">Roseivirga spongicola</name>
    <dbReference type="NCBI Taxonomy" id="333140"/>
    <lineage>
        <taxon>Bacteria</taxon>
        <taxon>Pseudomonadati</taxon>
        <taxon>Bacteroidota</taxon>
        <taxon>Cytophagia</taxon>
        <taxon>Cytophagales</taxon>
        <taxon>Roseivirgaceae</taxon>
        <taxon>Roseivirga</taxon>
    </lineage>
</organism>
<evidence type="ECO:0000313" key="3">
    <source>
        <dbReference type="Proteomes" id="UP000075606"/>
    </source>
</evidence>
<protein>
    <submittedName>
        <fullName evidence="2">Uncharacterized protein</fullName>
    </submittedName>
</protein>
<feature type="transmembrane region" description="Helical" evidence="1">
    <location>
        <begin position="170"/>
        <end position="190"/>
    </location>
</feature>
<gene>
    <name evidence="2" type="ORF">AWW68_11240</name>
</gene>
<feature type="transmembrane region" description="Helical" evidence="1">
    <location>
        <begin position="129"/>
        <end position="149"/>
    </location>
</feature>
<name>A0A150X3H4_9BACT</name>
<dbReference type="EMBL" id="LRPC01000028">
    <property type="protein sequence ID" value="KYG73281.1"/>
    <property type="molecule type" value="Genomic_DNA"/>
</dbReference>
<dbReference type="RefSeq" id="WP_068221432.1">
    <property type="nucleotide sequence ID" value="NZ_CP139724.1"/>
</dbReference>
<dbReference type="OrthoDB" id="982093at2"/>
<accession>A0A150X3H4</accession>
<dbReference type="Proteomes" id="UP000075606">
    <property type="component" value="Unassembled WGS sequence"/>
</dbReference>
<sequence length="230" mass="26713">MESLLTTHNQITPREAYHIQEFLLLHKFNTEELYEEMFDHIATSFEENTNYEISIVDHLNAFYHQCGGETGLRKIRNKKAYAYNSAHRSLFLQELKTYFRWPIFIYLLAAFVSIYWLNTVFNEKTVSLIFILLSFASAIIVQSCIIISYRKSCKSLNKPYKRSLANTTSLAWVLNPVLLSNCVNLLRDAFGEDYYYIYLPLSAFLITFVVISEIAAIKVSMINSKLKPAL</sequence>
<keyword evidence="1" id="KW-1133">Transmembrane helix</keyword>
<feature type="transmembrane region" description="Helical" evidence="1">
    <location>
        <begin position="196"/>
        <end position="217"/>
    </location>
</feature>
<feature type="transmembrane region" description="Helical" evidence="1">
    <location>
        <begin position="98"/>
        <end position="117"/>
    </location>
</feature>
<keyword evidence="1" id="KW-0472">Membrane</keyword>
<evidence type="ECO:0000256" key="1">
    <source>
        <dbReference type="SAM" id="Phobius"/>
    </source>
</evidence>
<evidence type="ECO:0000313" key="2">
    <source>
        <dbReference type="EMBL" id="KYG73281.1"/>
    </source>
</evidence>